<dbReference type="AlphaFoldDB" id="F2TVF7"/>
<keyword evidence="10" id="KW-1185">Reference proteome</keyword>
<dbReference type="Proteomes" id="UP000007799">
    <property type="component" value="Unassembled WGS sequence"/>
</dbReference>
<comment type="subcellular location">
    <subcellularLocation>
        <location evidence="1">Nucleus</location>
        <location evidence="1">Nucleolus</location>
    </subcellularLocation>
</comment>
<reference evidence="9" key="1">
    <citation type="submission" date="2009-08" db="EMBL/GenBank/DDBJ databases">
        <title>Annotation of Salpingoeca rosetta.</title>
        <authorList>
            <consortium name="The Broad Institute Genome Sequencing Platform"/>
            <person name="Russ C."/>
            <person name="Cuomo C."/>
            <person name="Burger G."/>
            <person name="Gray M.W."/>
            <person name="Holland P.W.H."/>
            <person name="King N."/>
            <person name="Lang F.B.F."/>
            <person name="Roger A.J."/>
            <person name="Ruiz-Trillo I."/>
            <person name="Young S.K."/>
            <person name="Zeng Q."/>
            <person name="Gargeya S."/>
            <person name="Alvarado L."/>
            <person name="Berlin A."/>
            <person name="Chapman S.B."/>
            <person name="Chen Z."/>
            <person name="Freedman E."/>
            <person name="Gellesch M."/>
            <person name="Goldberg J."/>
            <person name="Griggs A."/>
            <person name="Gujja S."/>
            <person name="Heilman E."/>
            <person name="Heiman D."/>
            <person name="Howarth C."/>
            <person name="Mehta T."/>
            <person name="Neiman D."/>
            <person name="Pearson M."/>
            <person name="Roberts A."/>
            <person name="Saif S."/>
            <person name="Shea T."/>
            <person name="Shenoy N."/>
            <person name="Sisk P."/>
            <person name="Stolte C."/>
            <person name="Sykes S."/>
            <person name="White J."/>
            <person name="Yandava C."/>
            <person name="Haas B."/>
            <person name="Nusbaum C."/>
            <person name="Birren B."/>
        </authorList>
    </citation>
    <scope>NUCLEOTIDE SEQUENCE [LARGE SCALE GENOMIC DNA]</scope>
    <source>
        <strain evidence="9">ATCC 50818</strain>
    </source>
</reference>
<dbReference type="eggNOG" id="KOG2147">
    <property type="taxonomic scope" value="Eukaryota"/>
</dbReference>
<evidence type="ECO:0000256" key="6">
    <source>
        <dbReference type="ARBA" id="ARBA00024695"/>
    </source>
</evidence>
<dbReference type="RefSeq" id="XP_004998625.1">
    <property type="nucleotide sequence ID" value="XM_004998568.1"/>
</dbReference>
<dbReference type="OrthoDB" id="441771at2759"/>
<evidence type="ECO:0000313" key="9">
    <source>
        <dbReference type="EMBL" id="EGD72053.1"/>
    </source>
</evidence>
<gene>
    <name evidence="9" type="ORF">PTSG_00069</name>
</gene>
<keyword evidence="3" id="KW-0690">Ribosome biogenesis</keyword>
<dbReference type="InterPro" id="IPR007276">
    <property type="entry name" value="Nop14"/>
</dbReference>
<dbReference type="GO" id="GO:0032040">
    <property type="term" value="C:small-subunit processome"/>
    <property type="evidence" value="ECO:0007669"/>
    <property type="project" value="InterPro"/>
</dbReference>
<protein>
    <recommendedName>
        <fullName evidence="11">Nucleolar protein 14</fullName>
    </recommendedName>
</protein>
<dbReference type="PANTHER" id="PTHR23183:SF0">
    <property type="entry name" value="NUCLEOLAR PROTEIN 14"/>
    <property type="match status" value="1"/>
</dbReference>
<comment type="function">
    <text evidence="6">Involved in nucleolar processing of pre-18S ribosomal RNA. Has a role in the nuclear export of 40S pre-ribosomal subunit to the cytoplasm.</text>
</comment>
<accession>F2TVF7</accession>
<feature type="coiled-coil region" evidence="7">
    <location>
        <begin position="252"/>
        <end position="279"/>
    </location>
</feature>
<feature type="region of interest" description="Disordered" evidence="8">
    <location>
        <begin position="1"/>
        <end position="22"/>
    </location>
</feature>
<keyword evidence="5" id="KW-0539">Nucleus</keyword>
<dbReference type="GO" id="GO:0030490">
    <property type="term" value="P:maturation of SSU-rRNA"/>
    <property type="evidence" value="ECO:0007669"/>
    <property type="project" value="TreeGrafter"/>
</dbReference>
<name>F2TVF7_SALR5</name>
<dbReference type="OMA" id="KSCWPSL"/>
<dbReference type="FunCoup" id="F2TVF7">
    <property type="interactions" value="1527"/>
</dbReference>
<evidence type="ECO:0008006" key="11">
    <source>
        <dbReference type="Google" id="ProtNLM"/>
    </source>
</evidence>
<keyword evidence="4" id="KW-0698">rRNA processing</keyword>
<dbReference type="InParanoid" id="F2TVF7"/>
<evidence type="ECO:0000256" key="2">
    <source>
        <dbReference type="ARBA" id="ARBA00007466"/>
    </source>
</evidence>
<evidence type="ECO:0000256" key="1">
    <source>
        <dbReference type="ARBA" id="ARBA00004604"/>
    </source>
</evidence>
<comment type="similarity">
    <text evidence="2">Belongs to the NOP14 family.</text>
</comment>
<feature type="coiled-coil region" evidence="7">
    <location>
        <begin position="176"/>
        <end position="224"/>
    </location>
</feature>
<organism evidence="10">
    <name type="scientific">Salpingoeca rosetta (strain ATCC 50818 / BSB-021)</name>
    <dbReference type="NCBI Taxonomy" id="946362"/>
    <lineage>
        <taxon>Eukaryota</taxon>
        <taxon>Choanoflagellata</taxon>
        <taxon>Craspedida</taxon>
        <taxon>Salpingoecidae</taxon>
        <taxon>Salpingoeca</taxon>
    </lineage>
</organism>
<dbReference type="Pfam" id="PF04147">
    <property type="entry name" value="Nop14"/>
    <property type="match status" value="2"/>
</dbReference>
<dbReference type="GO" id="GO:0030692">
    <property type="term" value="C:Noc4p-Nop14p complex"/>
    <property type="evidence" value="ECO:0007669"/>
    <property type="project" value="TreeGrafter"/>
</dbReference>
<evidence type="ECO:0000313" key="10">
    <source>
        <dbReference type="Proteomes" id="UP000007799"/>
    </source>
</evidence>
<evidence type="ECO:0000256" key="3">
    <source>
        <dbReference type="ARBA" id="ARBA00022517"/>
    </source>
</evidence>
<dbReference type="KEGG" id="sre:PTSG_00069"/>
<evidence type="ECO:0000256" key="8">
    <source>
        <dbReference type="SAM" id="MobiDB-lite"/>
    </source>
</evidence>
<evidence type="ECO:0000256" key="5">
    <source>
        <dbReference type="ARBA" id="ARBA00023242"/>
    </source>
</evidence>
<keyword evidence="7" id="KW-0175">Coiled coil</keyword>
<evidence type="ECO:0000256" key="4">
    <source>
        <dbReference type="ARBA" id="ARBA00022552"/>
    </source>
</evidence>
<proteinExistence type="inferred from homology"/>
<dbReference type="PANTHER" id="PTHR23183">
    <property type="entry name" value="NOP14"/>
    <property type="match status" value="1"/>
</dbReference>
<evidence type="ECO:0000256" key="7">
    <source>
        <dbReference type="SAM" id="Coils"/>
    </source>
</evidence>
<sequence>MGRKRSAKTRQREAERRKQLQQHGVKVLGMGMKKKSGANRKNKNARALLDEQVLAGHNPFATKRNSGKSIKLRQKTLLHDYKSRSKSTRFADRRLGENDSDLAVEDRALLRVAKERAKSFKGNSKYNIDLEGDEEGFEEREELLPSDDDEMFQEQEEALTTEQIADMARFGGMTRRRGAEDRVRMLEEEMAKKQHEMNDPLQELKDLDAEYGEMEQEVVRAANAAVKAGRVPEERQTSDFDQLVLQLQMEPRNEASNHIKTQEERDKEYQKKLERLEKERIRRMADDGTGADDDDAGILDVPAHHRKASKKAKTKGGDTKELKVLSPEAELADLPLPELLKKHLLAIPTGAGKTDTLTRRYNLLWTAIEKYVSATKASDLAPINRAIRTLFEMTQSIPRPAAHWCRAWCQSLHQQLAAKTNPNYPRLSHLIVLQLFPILFPSTDFRHPVMTPAFLIMSCLLTSCNVASLRNIAAGLHITTCYLEAIREAKRFVPEAVTFLTSTLLLTSSKYSRVECLPPFQKLSASKKAMLACKSPPTTDSTPKLSLRLLQVGAKEMEESEEEIKQQLIYTALRLLSTAFSIYSSYTAVFDGCKHVLPCLRDIASSNNHPRTTRNLSTRLADKIEQQTTDTRHHLQLQAHRPVPLPELVPEFNEVFIDRKGRKISGEERDIARLQHQYKKERKGAIKELRKDTKFLARVRLEEQKERDAERWAKVKEVEALMAESRHEEKMLKRPRRR</sequence>
<dbReference type="STRING" id="946362.F2TVF7"/>
<dbReference type="GeneID" id="16067810"/>
<dbReference type="EMBL" id="GL832955">
    <property type="protein sequence ID" value="EGD72053.1"/>
    <property type="molecule type" value="Genomic_DNA"/>
</dbReference>